<evidence type="ECO:0000259" key="1">
    <source>
        <dbReference type="PROSITE" id="PS51194"/>
    </source>
</evidence>
<reference evidence="2 3" key="1">
    <citation type="submission" date="2022-11" db="EMBL/GenBank/DDBJ databases">
        <title>Minimal conservation of predation-associated metabolite biosynthetic gene clusters underscores biosynthetic potential of Myxococcota including descriptions for ten novel species: Archangium lansinium sp. nov., Myxococcus landrumus sp. nov., Nannocystis bai.</title>
        <authorList>
            <person name="Ahearne A."/>
            <person name="Stevens C."/>
            <person name="Phillips K."/>
        </authorList>
    </citation>
    <scope>NUCLEOTIDE SEQUENCE [LARGE SCALE GENOMIC DNA]</scope>
    <source>
        <strain evidence="2 3">MIWBW</strain>
    </source>
</reference>
<dbReference type="NCBIfam" id="NF041067">
    <property type="entry name" value="DpdJ"/>
    <property type="match status" value="1"/>
</dbReference>
<dbReference type="EMBL" id="JAPNKA010000001">
    <property type="protein sequence ID" value="MCY1079129.1"/>
    <property type="molecule type" value="Genomic_DNA"/>
</dbReference>
<feature type="domain" description="Helicase C-terminal" evidence="1">
    <location>
        <begin position="540"/>
        <end position="694"/>
    </location>
</feature>
<gene>
    <name evidence="2" type="primary">dpdJ</name>
    <name evidence="2" type="ORF">OV287_32175</name>
</gene>
<dbReference type="PANTHER" id="PTHR47957">
    <property type="entry name" value="ATP-DEPENDENT HELICASE HRQ1"/>
    <property type="match status" value="1"/>
</dbReference>
<protein>
    <submittedName>
        <fullName evidence="2">Protein DpdJ</fullName>
    </submittedName>
</protein>
<organism evidence="2 3">
    <name type="scientific">Archangium lansingense</name>
    <dbReference type="NCBI Taxonomy" id="2995310"/>
    <lineage>
        <taxon>Bacteria</taxon>
        <taxon>Pseudomonadati</taxon>
        <taxon>Myxococcota</taxon>
        <taxon>Myxococcia</taxon>
        <taxon>Myxococcales</taxon>
        <taxon>Cystobacterineae</taxon>
        <taxon>Archangiaceae</taxon>
        <taxon>Archangium</taxon>
    </lineage>
</organism>
<name>A0ABT4AD39_9BACT</name>
<proteinExistence type="predicted"/>
<dbReference type="InterPro" id="IPR014001">
    <property type="entry name" value="Helicase_ATP-bd"/>
</dbReference>
<dbReference type="RefSeq" id="WP_267537866.1">
    <property type="nucleotide sequence ID" value="NZ_JAPNKA010000001.1"/>
</dbReference>
<dbReference type="Proteomes" id="UP001207654">
    <property type="component" value="Unassembled WGS sequence"/>
</dbReference>
<dbReference type="Pfam" id="PF00271">
    <property type="entry name" value="Helicase_C"/>
    <property type="match status" value="1"/>
</dbReference>
<evidence type="ECO:0000313" key="3">
    <source>
        <dbReference type="Proteomes" id="UP001207654"/>
    </source>
</evidence>
<evidence type="ECO:0000313" key="2">
    <source>
        <dbReference type="EMBL" id="MCY1079129.1"/>
    </source>
</evidence>
<dbReference type="SMART" id="SM00487">
    <property type="entry name" value="DEXDc"/>
    <property type="match status" value="1"/>
</dbReference>
<dbReference type="Gene3D" id="3.40.50.300">
    <property type="entry name" value="P-loop containing nucleotide triphosphate hydrolases"/>
    <property type="match status" value="3"/>
</dbReference>
<dbReference type="InterPro" id="IPR027417">
    <property type="entry name" value="P-loop_NTPase"/>
</dbReference>
<dbReference type="PROSITE" id="PS51194">
    <property type="entry name" value="HELICASE_CTER"/>
    <property type="match status" value="1"/>
</dbReference>
<accession>A0ABT4AD39</accession>
<dbReference type="InterPro" id="IPR001650">
    <property type="entry name" value="Helicase_C-like"/>
</dbReference>
<dbReference type="PANTHER" id="PTHR47957:SF3">
    <property type="entry name" value="ATP-DEPENDENT HELICASE HRQ1"/>
    <property type="match status" value="1"/>
</dbReference>
<dbReference type="SUPFAM" id="SSF52540">
    <property type="entry name" value="P-loop containing nucleoside triphosphate hydrolases"/>
    <property type="match status" value="1"/>
</dbReference>
<comment type="caution">
    <text evidence="2">The sequence shown here is derived from an EMBL/GenBank/DDBJ whole genome shotgun (WGS) entry which is preliminary data.</text>
</comment>
<keyword evidence="3" id="KW-1185">Reference proteome</keyword>
<sequence>MRQRFVSEFLGFLEKREERLLSWGFYDATFEPDAVESALQEEGGEALVAAWESFRRAEGHSMADLLSDMVYERLLHEVSPGRYRTRFAETVRLMARLRQLFRPKDWATGPGLVSDIKMHLTPRLYPRRDQSVEECWQEMAPHCSRPELQRDLFLALAADSKGKPVDFSGFQKRAFVHLLQRYGEQGLSGSVVSAGTGAGKTKAFYVPAFLAVAADVAARPARFPRVVAIYPRNVLLADQLREALSEVGKLRPVLERHRVRPLTVGALLGDTPWEEDLITVRRPPDVEAYSNWKRAERGWRVPFVQSPLAPDEPLIWRDEDRAAGSTALYRQGRTVPDVPDGTLLITREQIQREPPDILFLSLEMLHREMGNPDWWRAFGIQGHGDETPRLLLLDEVHTYNGLPGAQAAWVLRRWFHWMHASRIQVVGLSATLREASLHLALVSGLSRQNVQEFAPYPKEFESEGMEYNLALKGEPASAASLLATSIQTGMLLARVQTPRQAHRSRGEDSMSSDVFYARRVFGFSDNLDTLNRWMADMADAERQRLALLRLHPGHRMPPESVETDTLRRMEQAGQIWELPRELGYDLNQSLRVTRCSSQDPGVDTASDIIVATSSLEVGYDDPEVAATLHHKRPRSLSSFIQRKGRAGRRRGTRPWTVLVLSDYGSDRWAFQHADQYFQPRVDLQFLPVTNPYVLRIQATAFLVDWIGRVVHQGSSYLYLGRRGQWLRAAQKRVIQLLQDFLEMGPQWRRFRRELARAFHFPRGRGNEPLEEAALDAILWEEPRPLLTRVIPTLLRKLESDWSLAREPNAVEDQGLKRPLPEFLPSATFADLEVAESRLHFPRPAGEPPKREESLSLARALFEACPGHVSKRYATGPRERGYWHSLSPKLLEGLESAPIHEAFPDAISLGSEDGFQVYQVQRVALTQVPANVKETSRATWRWRSRLRPVGRGQRVPVLLDEPWSSLVASCEAHLHRDGSGIELLRYTHQADFEILRRREEPLQETFVLQKSEEGSVVPQAVGFQQRVDGMVFRLEGPRLRDLGEWDESSLARLRPDYLLHLFEQELGLNIFLAEWLSQTAVGSLAATARTQRCSLPEAQQRLQGLREKAAERVLDSMFQVRESSDSDDPEEGRLKARVMALWRDPHLVQRIEELERCLWEAPTEAFRTWARQRAMAAIAQALRVAAVRAIPDVSEDDLEVDVTWREDGAAEVHLTELHSGGLGQMEQVVQAMRREPEFFHEALRHALSFCARDEQSRRLLQANEASTREPRVLEEAFLAVREARDFAEMEAARDVLRRELARAGLPPTRATTVSVMSRLLRPASSPRTDAAMFLLNRIWRRTNHRLGISVDPRVFSYLCIRLPSGSRRLGALFQELGEGQVPQASQMHALVQQLLFPGCEDSCRECLDQPNRYNPFGRPSRALARRMLGWAVQEIDVDAEPEHWLASVRRGLRAGAHVRVLVRWEGGPRVAAGVQALLAEEVEIGHLLLPIVLSRVERTAEGWRFTLQLKEAVHGQS</sequence>